<dbReference type="AlphaFoldDB" id="K0TR41"/>
<feature type="chain" id="PRO_5003841359" description="SET domain-containing protein" evidence="2">
    <location>
        <begin position="25"/>
        <end position="386"/>
    </location>
</feature>
<evidence type="ECO:0000259" key="3">
    <source>
        <dbReference type="PROSITE" id="PS50280"/>
    </source>
</evidence>
<dbReference type="PROSITE" id="PS50280">
    <property type="entry name" value="SET"/>
    <property type="match status" value="1"/>
</dbReference>
<evidence type="ECO:0000256" key="2">
    <source>
        <dbReference type="SAM" id="SignalP"/>
    </source>
</evidence>
<protein>
    <recommendedName>
        <fullName evidence="3">SET domain-containing protein</fullName>
    </recommendedName>
</protein>
<feature type="domain" description="SET" evidence="3">
    <location>
        <begin position="179"/>
        <end position="329"/>
    </location>
</feature>
<evidence type="ECO:0000256" key="1">
    <source>
        <dbReference type="SAM" id="MobiDB-lite"/>
    </source>
</evidence>
<dbReference type="OrthoDB" id="46969at2759"/>
<organism evidence="4 5">
    <name type="scientific">Thalassiosira oceanica</name>
    <name type="common">Marine diatom</name>
    <dbReference type="NCBI Taxonomy" id="159749"/>
    <lineage>
        <taxon>Eukaryota</taxon>
        <taxon>Sar</taxon>
        <taxon>Stramenopiles</taxon>
        <taxon>Ochrophyta</taxon>
        <taxon>Bacillariophyta</taxon>
        <taxon>Coscinodiscophyceae</taxon>
        <taxon>Thalassiosirophycidae</taxon>
        <taxon>Thalassiosirales</taxon>
        <taxon>Thalassiosiraceae</taxon>
        <taxon>Thalassiosira</taxon>
    </lineage>
</organism>
<dbReference type="InterPro" id="IPR001214">
    <property type="entry name" value="SET_dom"/>
</dbReference>
<feature type="signal peptide" evidence="2">
    <location>
        <begin position="1"/>
        <end position="24"/>
    </location>
</feature>
<sequence>MVRPRWRLATLIPLAVTAATVVLTARPIESNETDPHGPPGAQCAGTAGECVGENELPPQFDAMDRPADDEGETSSSSEDDDEGKRGEEGPSSGPSAAATAEYESSTGSDLFGSKPSNGEPRESRTLFELWSNLRCNDVFKTERPIPTKELFSGAIGLYNSIQDDPKLRIEKKGAGGIFVELEVRQAGDKGRGIFALEDIPKGARWRSSYDFTAMFYHPNHYRSFLLGLERGTACDVMQWAYAEWVCLAFLFVFYLDIASESDLTRYTRKDAVTDEAYIGVDLDEATMCNDGGEGSNVGCDEEDPDMDCMAYHYAMRDIKKGEEILCDYAWHSGSAWDETVWKWKLDPVHEKTSLTKRLRRFAARVRRRTSKIRRKLLSKREASVGN</sequence>
<feature type="region of interest" description="Disordered" evidence="1">
    <location>
        <begin position="29"/>
        <end position="121"/>
    </location>
</feature>
<gene>
    <name evidence="4" type="ORF">THAOC_01049</name>
</gene>
<dbReference type="EMBL" id="AGNL01001263">
    <property type="protein sequence ID" value="EJK77137.1"/>
    <property type="molecule type" value="Genomic_DNA"/>
</dbReference>
<name>K0TR41_THAOC</name>
<keyword evidence="5" id="KW-1185">Reference proteome</keyword>
<accession>K0TR41</accession>
<feature type="compositionally biased region" description="Acidic residues" evidence="1">
    <location>
        <begin position="69"/>
        <end position="81"/>
    </location>
</feature>
<dbReference type="InterPro" id="IPR046341">
    <property type="entry name" value="SET_dom_sf"/>
</dbReference>
<dbReference type="SUPFAM" id="SSF82199">
    <property type="entry name" value="SET domain"/>
    <property type="match status" value="1"/>
</dbReference>
<evidence type="ECO:0000313" key="4">
    <source>
        <dbReference type="EMBL" id="EJK77137.1"/>
    </source>
</evidence>
<comment type="caution">
    <text evidence="4">The sequence shown here is derived from an EMBL/GenBank/DDBJ whole genome shotgun (WGS) entry which is preliminary data.</text>
</comment>
<dbReference type="Pfam" id="PF00856">
    <property type="entry name" value="SET"/>
    <property type="match status" value="1"/>
</dbReference>
<evidence type="ECO:0000313" key="5">
    <source>
        <dbReference type="Proteomes" id="UP000266841"/>
    </source>
</evidence>
<reference evidence="4 5" key="1">
    <citation type="journal article" date="2012" name="Genome Biol.">
        <title>Genome and low-iron response of an oceanic diatom adapted to chronic iron limitation.</title>
        <authorList>
            <person name="Lommer M."/>
            <person name="Specht M."/>
            <person name="Roy A.S."/>
            <person name="Kraemer L."/>
            <person name="Andreson R."/>
            <person name="Gutowska M.A."/>
            <person name="Wolf J."/>
            <person name="Bergner S.V."/>
            <person name="Schilhabel M.B."/>
            <person name="Klostermeier U.C."/>
            <person name="Beiko R.G."/>
            <person name="Rosenstiel P."/>
            <person name="Hippler M."/>
            <person name="Laroche J."/>
        </authorList>
    </citation>
    <scope>NUCLEOTIDE SEQUENCE [LARGE SCALE GENOMIC DNA]</scope>
    <source>
        <strain evidence="4 5">CCMP1005</strain>
    </source>
</reference>
<dbReference type="Proteomes" id="UP000266841">
    <property type="component" value="Unassembled WGS sequence"/>
</dbReference>
<dbReference type="Gene3D" id="2.170.270.10">
    <property type="entry name" value="SET domain"/>
    <property type="match status" value="1"/>
</dbReference>
<dbReference type="CDD" id="cd08161">
    <property type="entry name" value="SET"/>
    <property type="match status" value="1"/>
</dbReference>
<proteinExistence type="predicted"/>
<keyword evidence="2" id="KW-0732">Signal</keyword>
<feature type="compositionally biased region" description="Low complexity" evidence="1">
    <location>
        <begin position="89"/>
        <end position="108"/>
    </location>
</feature>